<gene>
    <name evidence="1" type="ORF">QEH59_15085</name>
</gene>
<evidence type="ECO:0000313" key="1">
    <source>
        <dbReference type="EMBL" id="MDQ8195755.1"/>
    </source>
</evidence>
<dbReference type="EMBL" id="JARXIC010000031">
    <property type="protein sequence ID" value="MDQ8195755.1"/>
    <property type="molecule type" value="Genomic_DNA"/>
</dbReference>
<dbReference type="Proteomes" id="UP001243717">
    <property type="component" value="Unassembled WGS sequence"/>
</dbReference>
<organism evidence="1 2">
    <name type="scientific">Thalassobacterium sedimentorum</name>
    <dbReference type="NCBI Taxonomy" id="3041258"/>
    <lineage>
        <taxon>Bacteria</taxon>
        <taxon>Pseudomonadati</taxon>
        <taxon>Verrucomicrobiota</taxon>
        <taxon>Opitutia</taxon>
        <taxon>Puniceicoccales</taxon>
        <taxon>Coraliomargaritaceae</taxon>
        <taxon>Thalassobacterium</taxon>
    </lineage>
</organism>
<name>A0ABU1ALS6_9BACT</name>
<evidence type="ECO:0000313" key="2">
    <source>
        <dbReference type="Proteomes" id="UP001243717"/>
    </source>
</evidence>
<keyword evidence="2" id="KW-1185">Reference proteome</keyword>
<protein>
    <submittedName>
        <fullName evidence="1">Uncharacterized protein</fullName>
    </submittedName>
</protein>
<sequence>MKLLIRDIEKFLTEACMGTENLRLGTSVGKCPAGFLCASSADCERLKCILRVLVDALETGRLGADFARSRFQITLELRETRQQSSVVVGIGLDTAVKSDAATCDANVSIAALVAAMHFKHVVPCSQSGQTVSLSAYLNAMGGRLWLGSSPTAAVNVNGEVNGEPLACQIFLPLKCSLSSYVS</sequence>
<accession>A0ABU1ALS6</accession>
<comment type="caution">
    <text evidence="1">The sequence shown here is derived from an EMBL/GenBank/DDBJ whole genome shotgun (WGS) entry which is preliminary data.</text>
</comment>
<reference evidence="1 2" key="1">
    <citation type="submission" date="2023-04" db="EMBL/GenBank/DDBJ databases">
        <title>A novel bacteria isolated from coastal sediment.</title>
        <authorList>
            <person name="Liu X.-J."/>
            <person name="Du Z.-J."/>
        </authorList>
    </citation>
    <scope>NUCLEOTIDE SEQUENCE [LARGE SCALE GENOMIC DNA]</scope>
    <source>
        <strain evidence="1 2">SDUM461004</strain>
    </source>
</reference>
<proteinExistence type="predicted"/>
<dbReference type="RefSeq" id="WP_308986205.1">
    <property type="nucleotide sequence ID" value="NZ_JARXIC010000031.1"/>
</dbReference>